<evidence type="ECO:0000256" key="8">
    <source>
        <dbReference type="SAM" id="Phobius"/>
    </source>
</evidence>
<protein>
    <recommendedName>
        <fullName evidence="7">Envelope small membrane protein</fullName>
        <shortName evidence="7">E protein</shortName>
        <shortName evidence="7">sM protein</shortName>
    </recommendedName>
</protein>
<evidence type="ECO:0000256" key="6">
    <source>
        <dbReference type="ARBA" id="ARBA00023136"/>
    </source>
</evidence>
<comment type="function">
    <text evidence="7">Plays a central role in virus morphogenesis and assembly. Acts as a viroporin and self-assembles in host membranes forming pentameric protein-lipid pores that allow ion transport. Also plays a role in the induction of apoptosis.</text>
</comment>
<evidence type="ECO:0000256" key="7">
    <source>
        <dbReference type="HAMAP-Rule" id="MF_04204"/>
    </source>
</evidence>
<dbReference type="Pfam" id="PF02723">
    <property type="entry name" value="CoV_E"/>
    <property type="match status" value="1"/>
</dbReference>
<evidence type="ECO:0000256" key="2">
    <source>
        <dbReference type="ARBA" id="ARBA00022703"/>
    </source>
</evidence>
<reference evidence="9" key="1">
    <citation type="journal article" date="2018" name="Virology (Lond)">
        <title>Wild-type human coronaviruses prefer cell-surface TMPRSS2 to endosomal cathepsins for cell entry.</title>
        <authorList>
            <person name="Shirato K."/>
            <person name="Kawase M."/>
            <person name="Matsuyama S."/>
        </authorList>
    </citation>
    <scope>NUCLEOTIDE SEQUENCE</scope>
    <source>
        <strain evidence="9">Tokyo/SGH-18/2016</strain>
    </source>
</reference>
<keyword evidence="4 7" id="KW-1043">Host membrane</keyword>
<evidence type="ECO:0000256" key="3">
    <source>
        <dbReference type="ARBA" id="ARBA00022812"/>
    </source>
</evidence>
<feature type="transmembrane region" description="Helical" evidence="8">
    <location>
        <begin position="39"/>
        <end position="59"/>
    </location>
</feature>
<feature type="topological domain" description="Intravirion" evidence="7">
    <location>
        <begin position="38"/>
        <end position="82"/>
    </location>
</feature>
<dbReference type="GO" id="GO:0019031">
    <property type="term" value="C:viral envelope"/>
    <property type="evidence" value="ECO:0007669"/>
    <property type="project" value="UniProtKB-KW"/>
</dbReference>
<dbReference type="InterPro" id="IPR043506">
    <property type="entry name" value="E_protein_bCoV"/>
</dbReference>
<keyword evidence="1 7" id="KW-0812">Transmembrane</keyword>
<evidence type="ECO:0000313" key="9">
    <source>
        <dbReference type="EMBL" id="BBA20987.1"/>
    </source>
</evidence>
<sequence>MVDVFFTDTAWYIGQIFFLVLSCVIFLIFVVALLATIKLCIQICGFCNIFIISPSAYVYNRGRQLYKSYSEHVIPSTLDDLI</sequence>
<dbReference type="GO" id="GO:0016020">
    <property type="term" value="C:membrane"/>
    <property type="evidence" value="ECO:0007669"/>
    <property type="project" value="UniProtKB-UniRule"/>
</dbReference>
<dbReference type="GO" id="GO:0044178">
    <property type="term" value="C:host cell Golgi membrane"/>
    <property type="evidence" value="ECO:0007669"/>
    <property type="project" value="UniProtKB-SubCell"/>
</dbReference>
<feature type="transmembrane region" description="Helical" evidence="8">
    <location>
        <begin position="12"/>
        <end position="34"/>
    </location>
</feature>
<keyword evidence="9" id="KW-0946">Virion</keyword>
<gene>
    <name evidence="7" type="primary">E</name>
</gene>
<keyword evidence="2 7" id="KW-0053">Apoptosis</keyword>
<dbReference type="InterPro" id="IPR003873">
    <property type="entry name" value="E_protein_CoV"/>
</dbReference>
<dbReference type="GO" id="GO:0046760">
    <property type="term" value="P:viral budding from Golgi membrane"/>
    <property type="evidence" value="ECO:0007669"/>
    <property type="project" value="UniProtKB-UniRule"/>
</dbReference>
<keyword evidence="5 7" id="KW-1133">Transmembrane helix</keyword>
<evidence type="ECO:0000256" key="5">
    <source>
        <dbReference type="ARBA" id="ARBA00022989"/>
    </source>
</evidence>
<reference evidence="9" key="2">
    <citation type="journal article" date="2022" name="Pathogens">
        <title>Hydrophobic Alpha-Helical Short Peptides in Overlapping Reading Frames of the Coronavirus Genome.</title>
        <authorList>
            <person name="Okura T."/>
            <person name="Shirato K."/>
            <person name="Kakizaki M."/>
            <person name="Sugimoto S."/>
            <person name="Matsuyama S."/>
            <person name="Tanaka T."/>
            <person name="Kume Y."/>
            <person name="Chishiki M."/>
            <person name="Ono T."/>
            <person name="Moriishi K."/>
            <person name="Sonoyama M."/>
            <person name="Hosoya M."/>
            <person name="Hashimoto K."/>
            <person name="Maenaka K."/>
            <person name="Takeda M."/>
        </authorList>
    </citation>
    <scope>NUCLEOTIDE SEQUENCE</scope>
    <source>
        <strain evidence="9">Tokyo/SGH-18/2016</strain>
    </source>
</reference>
<evidence type="ECO:0000256" key="4">
    <source>
        <dbReference type="ARBA" id="ARBA00022870"/>
    </source>
</evidence>
<keyword evidence="6 7" id="KW-0472">Membrane</keyword>
<evidence type="ECO:0000256" key="1">
    <source>
        <dbReference type="ARBA" id="ARBA00022692"/>
    </source>
</evidence>
<dbReference type="GO" id="GO:0140975">
    <property type="term" value="P:disruption of cellular anatomical structure in another organism"/>
    <property type="evidence" value="ECO:0007669"/>
    <property type="project" value="UniProtKB-UniRule"/>
</dbReference>
<proteinExistence type="inferred from homology"/>
<keyword evidence="9" id="KW-0261">Viral envelope protein</keyword>
<dbReference type="HAMAP" id="MF_04204">
    <property type="entry name" value="BETA_CORONA_E"/>
    <property type="match status" value="1"/>
</dbReference>
<dbReference type="CDD" id="cd21532">
    <property type="entry name" value="HKU1-CoV-like_E"/>
    <property type="match status" value="1"/>
</dbReference>
<dbReference type="EMBL" id="LC315651">
    <property type="protein sequence ID" value="BBA20987.1"/>
    <property type="molecule type" value="Genomic_RNA"/>
</dbReference>
<organism evidence="9">
    <name type="scientific">Human coronavirus HKU1</name>
    <name type="common">HCoV-HKU1</name>
    <dbReference type="NCBI Taxonomy" id="290028"/>
    <lineage>
        <taxon>Viruses</taxon>
        <taxon>Riboviria</taxon>
        <taxon>Orthornavirae</taxon>
        <taxon>Pisuviricota</taxon>
        <taxon>Pisoniviricetes</taxon>
        <taxon>Nidovirales</taxon>
        <taxon>Cornidovirineae</taxon>
        <taxon>Coronaviridae</taxon>
        <taxon>Orthocoronavirinae</taxon>
        <taxon>Betacoronavirus</taxon>
        <taxon>Embecovirus</taxon>
        <taxon>Betacoronavirus hongkongense</taxon>
    </lineage>
</organism>
<name>A0A224ANC8_CVHK1</name>
<organismHost>
    <name type="scientific">Homo sapiens</name>
    <name type="common">Human</name>
    <dbReference type="NCBI Taxonomy" id="9606"/>
</organismHost>
<keyword evidence="3 7" id="KW-1040">Host Golgi apparatus</keyword>
<dbReference type="PROSITE" id="PS51926">
    <property type="entry name" value="COV_E"/>
    <property type="match status" value="1"/>
</dbReference>
<feature type="topological domain" description="Virion surface" evidence="7">
    <location>
        <begin position="1"/>
        <end position="16"/>
    </location>
</feature>
<comment type="subcellular location">
    <subcellularLocation>
        <location evidence="7">Host Golgi apparatus membrane</location>
        <topology evidence="7">Single-pass type III membrane protein</topology>
    </subcellularLocation>
    <text evidence="7">The cytoplasmic tail functions as a Golgi complex-targeting signal.</text>
</comment>
<comment type="similarity">
    <text evidence="7">Belongs to the betacoronaviruses E protein family.</text>
</comment>
<dbReference type="Gene3D" id="6.10.250.1810">
    <property type="match status" value="1"/>
</dbReference>
<accession>A0A224ANC8</accession>
<comment type="subunit">
    <text evidence="7">Homopentamer. Interacts with membrane protein M in the budding compartment of the host cell, which is located between endoplasmic reticulum and the Golgi complex. Interacts with Nucleoprotein.</text>
</comment>